<comment type="caution">
    <text evidence="7">The sequence shown here is derived from an EMBL/GenBank/DDBJ whole genome shotgun (WGS) entry which is preliminary data.</text>
</comment>
<dbReference type="Proteomes" id="UP000525298">
    <property type="component" value="Unassembled WGS sequence"/>
</dbReference>
<evidence type="ECO:0000256" key="5">
    <source>
        <dbReference type="ARBA" id="ARBA00030918"/>
    </source>
</evidence>
<dbReference type="EC" id="4.2.2.n1" evidence="2"/>
<evidence type="ECO:0000256" key="4">
    <source>
        <dbReference type="ARBA" id="ARBA00023316"/>
    </source>
</evidence>
<feature type="domain" description="Lytic transglycosylase MltA" evidence="6">
    <location>
        <begin position="142"/>
        <end position="300"/>
    </location>
</feature>
<dbReference type="InterPro" id="IPR036908">
    <property type="entry name" value="RlpA-like_sf"/>
</dbReference>
<dbReference type="SUPFAM" id="SSF50685">
    <property type="entry name" value="Barwin-like endoglucanases"/>
    <property type="match status" value="1"/>
</dbReference>
<dbReference type="Gene3D" id="2.40.240.50">
    <property type="entry name" value="Barwin-like endoglucanases"/>
    <property type="match status" value="1"/>
</dbReference>
<proteinExistence type="predicted"/>
<evidence type="ECO:0000259" key="6">
    <source>
        <dbReference type="SMART" id="SM00925"/>
    </source>
</evidence>
<dbReference type="InterPro" id="IPR026044">
    <property type="entry name" value="MltA"/>
</dbReference>
<dbReference type="GO" id="GO:0009254">
    <property type="term" value="P:peptidoglycan turnover"/>
    <property type="evidence" value="ECO:0007669"/>
    <property type="project" value="InterPro"/>
</dbReference>
<accession>A0A7W0C5S6</accession>
<comment type="catalytic activity">
    <reaction evidence="1">
        <text>Exolytic cleavage of the (1-&gt;4)-beta-glycosidic linkage between N-acetylmuramic acid (MurNAc) and N-acetylglucosamine (GlcNAc) residues in peptidoglycan, from either the reducing or the non-reducing ends of the peptidoglycan chains, with concomitant formation of a 1,6-anhydrobond in the MurNAc residue.</text>
        <dbReference type="EC" id="4.2.2.n1"/>
    </reaction>
</comment>
<keyword evidence="4" id="KW-0961">Cell wall biogenesis/degradation</keyword>
<name>A0A7W0C5S6_9BACT</name>
<dbReference type="GO" id="GO:0019867">
    <property type="term" value="C:outer membrane"/>
    <property type="evidence" value="ECO:0007669"/>
    <property type="project" value="InterPro"/>
</dbReference>
<evidence type="ECO:0000313" key="8">
    <source>
        <dbReference type="Proteomes" id="UP000525298"/>
    </source>
</evidence>
<dbReference type="InterPro" id="IPR010611">
    <property type="entry name" value="3D_dom"/>
</dbReference>
<evidence type="ECO:0000313" key="7">
    <source>
        <dbReference type="EMBL" id="MBA2879733.1"/>
    </source>
</evidence>
<dbReference type="PANTHER" id="PTHR30124">
    <property type="entry name" value="MEMBRANE-BOUND LYTIC MUREIN TRANSGLYCOSYLASE A"/>
    <property type="match status" value="1"/>
</dbReference>
<dbReference type="SMART" id="SM00925">
    <property type="entry name" value="MltA"/>
    <property type="match status" value="1"/>
</dbReference>
<keyword evidence="8" id="KW-1185">Reference proteome</keyword>
<dbReference type="CDD" id="cd14485">
    <property type="entry name" value="mltA_like_LT_A"/>
    <property type="match status" value="1"/>
</dbReference>
<evidence type="ECO:0000256" key="3">
    <source>
        <dbReference type="ARBA" id="ARBA00023239"/>
    </source>
</evidence>
<dbReference type="PANTHER" id="PTHR30124:SF0">
    <property type="entry name" value="MEMBRANE-BOUND LYTIC MUREIN TRANSGLYCOSYLASE A"/>
    <property type="match status" value="1"/>
</dbReference>
<evidence type="ECO:0000256" key="1">
    <source>
        <dbReference type="ARBA" id="ARBA00001420"/>
    </source>
</evidence>
<evidence type="ECO:0000256" key="2">
    <source>
        <dbReference type="ARBA" id="ARBA00012587"/>
    </source>
</evidence>
<dbReference type="GO" id="GO:0004553">
    <property type="term" value="F:hydrolase activity, hydrolyzing O-glycosyl compounds"/>
    <property type="evidence" value="ECO:0007669"/>
    <property type="project" value="InterPro"/>
</dbReference>
<dbReference type="PIRSF" id="PIRSF019422">
    <property type="entry name" value="MltA"/>
    <property type="match status" value="1"/>
</dbReference>
<reference evidence="7 8" key="1">
    <citation type="submission" date="2020-07" db="EMBL/GenBank/DDBJ databases">
        <title>Genomic Encyclopedia of Type Strains, Phase IV (KMG-IV): sequencing the most valuable type-strain genomes for metagenomic binning, comparative biology and taxonomic classification.</title>
        <authorList>
            <person name="Goeker M."/>
        </authorList>
    </citation>
    <scope>NUCLEOTIDE SEQUENCE [LARGE SCALE GENOMIC DNA]</scope>
    <source>
        <strain evidence="7 8">DSM 17721</strain>
    </source>
</reference>
<sequence>MTLMTNCRRSVPVFVFQRLIAAALFAVLWALPALASAQMAELSPSRHPVFVDDLGYAGLSRAIGQTIAYYEKLPSSRRMAYGPDAYTVEDLISGLRRFDQFMEKKPSAEAVQKFLRENARVYAHIEQSEPVSILFTGYYEPVIQGSRKKTDLFQYPVYGRPKDLVELDLSAFDAGCDSRSAVGRVADGRVVPYYDRRTIDTTDLLQSRAEVIAWAADPVKLFFLHVQGSGRIRLRDGDMIAVHFDITNGRPYKSIGKYLIDKGKMDRSNMSMQAIAAYLEKHPGDIREVLFSNPRYVFFKKSRGGPKGSLGVDLTPGRSVALDRDVSPAGAFLFICAKKPTDKNAAGRKHDWVPFCRFACSQDAGSAISGKNRADLFWGSGASARMAAGHMQHRGRIYYLVILPKSG</sequence>
<dbReference type="Pfam" id="PF03562">
    <property type="entry name" value="MltA"/>
    <property type="match status" value="1"/>
</dbReference>
<dbReference type="RefSeq" id="WP_181549436.1">
    <property type="nucleotide sequence ID" value="NZ_JACDUS010000001.1"/>
</dbReference>
<dbReference type="CDD" id="cd14668">
    <property type="entry name" value="mlta_B"/>
    <property type="match status" value="1"/>
</dbReference>
<dbReference type="GO" id="GO:0071555">
    <property type="term" value="P:cell wall organization"/>
    <property type="evidence" value="ECO:0007669"/>
    <property type="project" value="UniProtKB-KW"/>
</dbReference>
<dbReference type="Gene3D" id="2.40.40.10">
    <property type="entry name" value="RlpA-like domain"/>
    <property type="match status" value="1"/>
</dbReference>
<gene>
    <name evidence="7" type="ORF">HNR65_000040</name>
</gene>
<organism evidence="7 8">
    <name type="scientific">Desulfosalsimonas propionicica</name>
    <dbReference type="NCBI Taxonomy" id="332175"/>
    <lineage>
        <taxon>Bacteria</taxon>
        <taxon>Pseudomonadati</taxon>
        <taxon>Thermodesulfobacteriota</taxon>
        <taxon>Desulfobacteria</taxon>
        <taxon>Desulfobacterales</taxon>
        <taxon>Desulfosalsimonadaceae</taxon>
        <taxon>Desulfosalsimonas</taxon>
    </lineage>
</organism>
<dbReference type="AlphaFoldDB" id="A0A7W0C5S6"/>
<protein>
    <recommendedName>
        <fullName evidence="2">peptidoglycan lytic exotransglycosylase</fullName>
        <ecNumber evidence="2">4.2.2.n1</ecNumber>
    </recommendedName>
    <alternativeName>
        <fullName evidence="5">Murein hydrolase A</fullName>
    </alternativeName>
</protein>
<dbReference type="InterPro" id="IPR005300">
    <property type="entry name" value="MltA_B"/>
</dbReference>
<keyword evidence="3" id="KW-0456">Lyase</keyword>
<dbReference type="GO" id="GO:0009253">
    <property type="term" value="P:peptidoglycan catabolic process"/>
    <property type="evidence" value="ECO:0007669"/>
    <property type="project" value="TreeGrafter"/>
</dbReference>
<dbReference type="EMBL" id="JACDUS010000001">
    <property type="protein sequence ID" value="MBA2879733.1"/>
    <property type="molecule type" value="Genomic_DNA"/>
</dbReference>
<dbReference type="GO" id="GO:0008933">
    <property type="term" value="F:peptidoglycan lytic transglycosylase activity"/>
    <property type="evidence" value="ECO:0007669"/>
    <property type="project" value="TreeGrafter"/>
</dbReference>
<dbReference type="Pfam" id="PF06725">
    <property type="entry name" value="3D"/>
    <property type="match status" value="1"/>
</dbReference>